<feature type="domain" description="HTH gntR-type" evidence="4">
    <location>
        <begin position="10"/>
        <end position="76"/>
    </location>
</feature>
<dbReference type="Pfam" id="PF07729">
    <property type="entry name" value="FCD"/>
    <property type="match status" value="1"/>
</dbReference>
<dbReference type="SUPFAM" id="SSF48008">
    <property type="entry name" value="GntR ligand-binding domain-like"/>
    <property type="match status" value="1"/>
</dbReference>
<dbReference type="Gene3D" id="1.20.120.530">
    <property type="entry name" value="GntR ligand-binding domain-like"/>
    <property type="match status" value="1"/>
</dbReference>
<dbReference type="Gene3D" id="1.10.10.10">
    <property type="entry name" value="Winged helix-like DNA-binding domain superfamily/Winged helix DNA-binding domain"/>
    <property type="match status" value="1"/>
</dbReference>
<keyword evidence="1" id="KW-0805">Transcription regulation</keyword>
<gene>
    <name evidence="5" type="ORF">H7B67_24605</name>
</gene>
<dbReference type="CDD" id="cd07377">
    <property type="entry name" value="WHTH_GntR"/>
    <property type="match status" value="1"/>
</dbReference>
<dbReference type="Proteomes" id="UP000535838">
    <property type="component" value="Unassembled WGS sequence"/>
</dbReference>
<evidence type="ECO:0000313" key="5">
    <source>
        <dbReference type="EMBL" id="MBB6637322.1"/>
    </source>
</evidence>
<dbReference type="PROSITE" id="PS50949">
    <property type="entry name" value="HTH_GNTR"/>
    <property type="match status" value="1"/>
</dbReference>
<keyword evidence="6" id="KW-1185">Reference proteome</keyword>
<name>A0A841T1A2_9BACL</name>
<accession>A0A841T1A2</accession>
<sequence>MSSISKIEHEDLDQLTYKTLKKMILDGQLKQGEKIVQDTLANLLGVSRTPLRRAISQLIQERLIENNGRGTFVKQHTQEEIIAAFEIRAVLEGLASRLCVRYMTDADIRGLEELFKKAMAEITDEDWSAYREADREFHNRISKHAKSEMLSGILDQFQVLGITYLKGLTRPPQETIVDHLNIIQALKNRSEDEAERAAIAHIRKSIEAMKSIAN</sequence>
<dbReference type="AlphaFoldDB" id="A0A841T1A2"/>
<dbReference type="Pfam" id="PF00392">
    <property type="entry name" value="GntR"/>
    <property type="match status" value="1"/>
</dbReference>
<dbReference type="SMART" id="SM00345">
    <property type="entry name" value="HTH_GNTR"/>
    <property type="match status" value="1"/>
</dbReference>
<dbReference type="EMBL" id="JACJVQ010000021">
    <property type="protein sequence ID" value="MBB6637322.1"/>
    <property type="molecule type" value="Genomic_DNA"/>
</dbReference>
<evidence type="ECO:0000256" key="1">
    <source>
        <dbReference type="ARBA" id="ARBA00023015"/>
    </source>
</evidence>
<reference evidence="5 6" key="1">
    <citation type="submission" date="2020-08" db="EMBL/GenBank/DDBJ databases">
        <title>Cohnella phylogeny.</title>
        <authorList>
            <person name="Dunlap C."/>
        </authorList>
    </citation>
    <scope>NUCLEOTIDE SEQUENCE [LARGE SCALE GENOMIC DNA]</scope>
    <source>
        <strain evidence="5 6">DSM 25241</strain>
    </source>
</reference>
<dbReference type="InterPro" id="IPR011711">
    <property type="entry name" value="GntR_C"/>
</dbReference>
<evidence type="ECO:0000256" key="3">
    <source>
        <dbReference type="ARBA" id="ARBA00023163"/>
    </source>
</evidence>
<dbReference type="GO" id="GO:0003677">
    <property type="term" value="F:DNA binding"/>
    <property type="evidence" value="ECO:0007669"/>
    <property type="project" value="UniProtKB-KW"/>
</dbReference>
<dbReference type="InterPro" id="IPR036390">
    <property type="entry name" value="WH_DNA-bd_sf"/>
</dbReference>
<protein>
    <submittedName>
        <fullName evidence="5">GntR family transcriptional regulator</fullName>
    </submittedName>
</protein>
<evidence type="ECO:0000256" key="2">
    <source>
        <dbReference type="ARBA" id="ARBA00023125"/>
    </source>
</evidence>
<dbReference type="InterPro" id="IPR008920">
    <property type="entry name" value="TF_FadR/GntR_C"/>
</dbReference>
<dbReference type="RefSeq" id="WP_185122530.1">
    <property type="nucleotide sequence ID" value="NZ_JACJVQ010000021.1"/>
</dbReference>
<keyword evidence="2" id="KW-0238">DNA-binding</keyword>
<keyword evidence="3" id="KW-0804">Transcription</keyword>
<organism evidence="5 6">
    <name type="scientific">Cohnella thailandensis</name>
    <dbReference type="NCBI Taxonomy" id="557557"/>
    <lineage>
        <taxon>Bacteria</taxon>
        <taxon>Bacillati</taxon>
        <taxon>Bacillota</taxon>
        <taxon>Bacilli</taxon>
        <taxon>Bacillales</taxon>
        <taxon>Paenibacillaceae</taxon>
        <taxon>Cohnella</taxon>
    </lineage>
</organism>
<dbReference type="GO" id="GO:0003700">
    <property type="term" value="F:DNA-binding transcription factor activity"/>
    <property type="evidence" value="ECO:0007669"/>
    <property type="project" value="InterPro"/>
</dbReference>
<comment type="caution">
    <text evidence="5">The sequence shown here is derived from an EMBL/GenBank/DDBJ whole genome shotgun (WGS) entry which is preliminary data.</text>
</comment>
<proteinExistence type="predicted"/>
<dbReference type="SMART" id="SM00895">
    <property type="entry name" value="FCD"/>
    <property type="match status" value="1"/>
</dbReference>
<dbReference type="PANTHER" id="PTHR43537">
    <property type="entry name" value="TRANSCRIPTIONAL REGULATOR, GNTR FAMILY"/>
    <property type="match status" value="1"/>
</dbReference>
<dbReference type="InterPro" id="IPR000524">
    <property type="entry name" value="Tscrpt_reg_HTH_GntR"/>
</dbReference>
<evidence type="ECO:0000313" key="6">
    <source>
        <dbReference type="Proteomes" id="UP000535838"/>
    </source>
</evidence>
<dbReference type="SUPFAM" id="SSF46785">
    <property type="entry name" value="Winged helix' DNA-binding domain"/>
    <property type="match status" value="1"/>
</dbReference>
<dbReference type="InterPro" id="IPR036388">
    <property type="entry name" value="WH-like_DNA-bd_sf"/>
</dbReference>
<evidence type="ECO:0000259" key="4">
    <source>
        <dbReference type="PROSITE" id="PS50949"/>
    </source>
</evidence>
<dbReference type="PANTHER" id="PTHR43537:SF51">
    <property type="entry name" value="HTH-TYPE TRANSCRIPTIONAL REGULATOR LGOR-RELATED"/>
    <property type="match status" value="1"/>
</dbReference>